<keyword evidence="1" id="KW-0831">Ubiquinone biosynthesis</keyword>
<organism evidence="4 5">
    <name type="scientific">Pontibacterium sinense</name>
    <dbReference type="NCBI Taxonomy" id="2781979"/>
    <lineage>
        <taxon>Bacteria</taxon>
        <taxon>Pseudomonadati</taxon>
        <taxon>Pseudomonadota</taxon>
        <taxon>Gammaproteobacteria</taxon>
        <taxon>Oceanospirillales</taxon>
        <taxon>Oceanospirillaceae</taxon>
        <taxon>Pontibacterium</taxon>
    </lineage>
</organism>
<comment type="similarity">
    <text evidence="1">Belongs to the UbiJ family.</text>
</comment>
<proteinExistence type="inferred from homology"/>
<dbReference type="Proteomes" id="UP000640333">
    <property type="component" value="Unassembled WGS sequence"/>
</dbReference>
<keyword evidence="1" id="KW-0963">Cytoplasm</keyword>
<feature type="domain" description="SCP2" evidence="3">
    <location>
        <begin position="18"/>
        <end position="114"/>
    </location>
</feature>
<feature type="coiled-coil region" evidence="2">
    <location>
        <begin position="176"/>
        <end position="203"/>
    </location>
</feature>
<dbReference type="UniPathway" id="UPA00232"/>
<keyword evidence="5" id="KW-1185">Reference proteome</keyword>
<dbReference type="AlphaFoldDB" id="A0A8J7K8N8"/>
<dbReference type="InterPro" id="IPR038989">
    <property type="entry name" value="UbiJ"/>
</dbReference>
<keyword evidence="2" id="KW-0175">Coiled coil</keyword>
<comment type="caution">
    <text evidence="4">The sequence shown here is derived from an EMBL/GenBank/DDBJ whole genome shotgun (WGS) entry which is preliminary data.</text>
</comment>
<evidence type="ECO:0000313" key="4">
    <source>
        <dbReference type="EMBL" id="MBE9395836.1"/>
    </source>
</evidence>
<dbReference type="PANTHER" id="PTHR38693">
    <property type="entry name" value="UBIQUINONE BIOSYNTHESIS PROTEIN UBIJ"/>
    <property type="match status" value="1"/>
</dbReference>
<evidence type="ECO:0000259" key="3">
    <source>
        <dbReference type="Pfam" id="PF02036"/>
    </source>
</evidence>
<dbReference type="GO" id="GO:0006744">
    <property type="term" value="P:ubiquinone biosynthetic process"/>
    <property type="evidence" value="ECO:0007669"/>
    <property type="project" value="UniProtKB-UniRule"/>
</dbReference>
<dbReference type="RefSeq" id="WP_193951394.1">
    <property type="nucleotide sequence ID" value="NZ_JADEYS010000001.1"/>
</dbReference>
<name>A0A8J7K8N8_9GAMM</name>
<dbReference type="PANTHER" id="PTHR38693:SF1">
    <property type="entry name" value="UBIQUINONE BIOSYNTHESIS ACCESSORY FACTOR UBIJ"/>
    <property type="match status" value="1"/>
</dbReference>
<dbReference type="SUPFAM" id="SSF55718">
    <property type="entry name" value="SCP-like"/>
    <property type="match status" value="1"/>
</dbReference>
<dbReference type="InterPro" id="IPR003033">
    <property type="entry name" value="SCP2_sterol-bd_dom"/>
</dbReference>
<evidence type="ECO:0000256" key="2">
    <source>
        <dbReference type="SAM" id="Coils"/>
    </source>
</evidence>
<comment type="subcellular location">
    <subcellularLocation>
        <location evidence="1">Cytoplasm</location>
    </subcellularLocation>
</comment>
<evidence type="ECO:0000256" key="1">
    <source>
        <dbReference type="HAMAP-Rule" id="MF_02215"/>
    </source>
</evidence>
<dbReference type="GO" id="GO:0005737">
    <property type="term" value="C:cytoplasm"/>
    <property type="evidence" value="ECO:0007669"/>
    <property type="project" value="UniProtKB-SubCell"/>
</dbReference>
<comment type="pathway">
    <text evidence="1">Cofactor biosynthesis; ubiquinone biosynthesis.</text>
</comment>
<gene>
    <name evidence="1" type="primary">ubiJ</name>
    <name evidence="4" type="ORF">IOQ59_01035</name>
</gene>
<sequence length="207" mass="22877">MIELLNATAFTVAEEAVNSLLQRDEVTLERLGKLSGKVIAIQLTLPAITLYILPNCTGLQLQSHIEDDADVILSGGPTDFSKLLTSKDSAEAMFGKGIIVTGDSGLANRFQEILADTQIDWEGALGDIIGDLPAHQLTNFLNWKASSYKRTGSSFIHNLEEYLTEEARMLPSRPEVDNFLKNVDQTRDSVERIEARIQQLQHALHSN</sequence>
<reference evidence="4" key="1">
    <citation type="submission" date="2020-10" db="EMBL/GenBank/DDBJ databases">
        <title>Bacterium isolated from coastal waters sediment.</title>
        <authorList>
            <person name="Chen R.-J."/>
            <person name="Lu D.-C."/>
            <person name="Zhu K.-L."/>
            <person name="Du Z.-J."/>
        </authorList>
    </citation>
    <scope>NUCLEOTIDE SEQUENCE</scope>
    <source>
        <strain evidence="4">N1Y112</strain>
    </source>
</reference>
<dbReference type="EMBL" id="JADEYS010000001">
    <property type="protein sequence ID" value="MBE9395836.1"/>
    <property type="molecule type" value="Genomic_DNA"/>
</dbReference>
<dbReference type="HAMAP" id="MF_02215">
    <property type="entry name" value="UbiJ"/>
    <property type="match status" value="1"/>
</dbReference>
<evidence type="ECO:0000313" key="5">
    <source>
        <dbReference type="Proteomes" id="UP000640333"/>
    </source>
</evidence>
<protein>
    <recommendedName>
        <fullName evidence="1">Ubiquinone biosynthesis accessory factor UbiJ</fullName>
    </recommendedName>
</protein>
<dbReference type="InterPro" id="IPR036527">
    <property type="entry name" value="SCP2_sterol-bd_dom_sf"/>
</dbReference>
<comment type="function">
    <text evidence="1">Required for ubiquinone (coenzyme Q) biosynthesis. Binds hydrophobic ubiquinone biosynthetic intermediates via its SCP2 domain and is essential for the stability of the Ubi complex. May constitute a docking platform where Ubi enzymes assemble and access their SCP2-bound polyprenyl substrates.</text>
</comment>
<dbReference type="Pfam" id="PF02036">
    <property type="entry name" value="SCP2"/>
    <property type="match status" value="1"/>
</dbReference>
<accession>A0A8J7K8N8</accession>